<feature type="domain" description="Acetyl-coenzyme A synthetase N-terminal" evidence="8">
    <location>
        <begin position="74"/>
        <end position="129"/>
    </location>
</feature>
<evidence type="ECO:0000259" key="8">
    <source>
        <dbReference type="Pfam" id="PF16177"/>
    </source>
</evidence>
<evidence type="ECO:0000313" key="10">
    <source>
        <dbReference type="Proteomes" id="UP000076420"/>
    </source>
</evidence>
<evidence type="ECO:0000256" key="2">
    <source>
        <dbReference type="ARBA" id="ARBA00022598"/>
    </source>
</evidence>
<dbReference type="FunFam" id="3.30.300.30:FF:000004">
    <property type="entry name" value="Acetyl-coenzyme A synthetase"/>
    <property type="match status" value="1"/>
</dbReference>
<dbReference type="OrthoDB" id="1706066at2759"/>
<feature type="domain" description="AMP-dependent synthetase/ligase" evidence="6">
    <location>
        <begin position="131"/>
        <end position="523"/>
    </location>
</feature>
<evidence type="ECO:0000256" key="4">
    <source>
        <dbReference type="ARBA" id="ARBA00022840"/>
    </source>
</evidence>
<dbReference type="InterPro" id="IPR000873">
    <property type="entry name" value="AMP-dep_synth/lig_dom"/>
</dbReference>
<dbReference type="GO" id="GO:0003987">
    <property type="term" value="F:acetate-CoA ligase activity"/>
    <property type="evidence" value="ECO:0007669"/>
    <property type="project" value="UniProtKB-UniRule"/>
</dbReference>
<dbReference type="InterPro" id="IPR032387">
    <property type="entry name" value="ACAS_N"/>
</dbReference>
<dbReference type="Gene3D" id="3.40.50.12780">
    <property type="entry name" value="N-terminal domain of ligase-like"/>
    <property type="match status" value="1"/>
</dbReference>
<dbReference type="GO" id="GO:0005524">
    <property type="term" value="F:ATP binding"/>
    <property type="evidence" value="ECO:0007669"/>
    <property type="project" value="UniProtKB-UniRule"/>
</dbReference>
<dbReference type="EnsemblMetazoa" id="BGLB001578-RB">
    <property type="protein sequence ID" value="BGLB001578-PB"/>
    <property type="gene ID" value="BGLB001578"/>
</dbReference>
<dbReference type="Pfam" id="PF16177">
    <property type="entry name" value="ACAS_N"/>
    <property type="match status" value="1"/>
</dbReference>
<dbReference type="FunFam" id="3.40.50.12780:FF:000001">
    <property type="entry name" value="Acetyl-coenzyme A synthetase"/>
    <property type="match status" value="1"/>
</dbReference>
<dbReference type="KEGG" id="bgt:106055383"/>
<comment type="catalytic activity">
    <reaction evidence="5">
        <text>acetate + ATP + CoA = acetyl-CoA + AMP + diphosphate</text>
        <dbReference type="Rhea" id="RHEA:23176"/>
        <dbReference type="ChEBI" id="CHEBI:30089"/>
        <dbReference type="ChEBI" id="CHEBI:30616"/>
        <dbReference type="ChEBI" id="CHEBI:33019"/>
        <dbReference type="ChEBI" id="CHEBI:57287"/>
        <dbReference type="ChEBI" id="CHEBI:57288"/>
        <dbReference type="ChEBI" id="CHEBI:456215"/>
        <dbReference type="EC" id="6.2.1.1"/>
    </reaction>
</comment>
<dbReference type="GO" id="GO:0016208">
    <property type="term" value="F:AMP binding"/>
    <property type="evidence" value="ECO:0007669"/>
    <property type="project" value="InterPro"/>
</dbReference>
<dbReference type="InterPro" id="IPR020845">
    <property type="entry name" value="AMP-binding_CS"/>
</dbReference>
<dbReference type="Gene3D" id="3.30.300.30">
    <property type="match status" value="1"/>
</dbReference>
<dbReference type="PROSITE" id="PS00455">
    <property type="entry name" value="AMP_BINDING"/>
    <property type="match status" value="1"/>
</dbReference>
<dbReference type="InterPro" id="IPR045851">
    <property type="entry name" value="AMP-bd_C_sf"/>
</dbReference>
<dbReference type="InterPro" id="IPR025110">
    <property type="entry name" value="AMP-bd_C"/>
</dbReference>
<comment type="similarity">
    <text evidence="1 5">Belongs to the ATP-dependent AMP-binding enzyme family.</text>
</comment>
<evidence type="ECO:0000313" key="9">
    <source>
        <dbReference type="EnsemblMetazoa" id="BGLB001578-PB"/>
    </source>
</evidence>
<dbReference type="GO" id="GO:0019427">
    <property type="term" value="P:acetyl-CoA biosynthetic process from acetate"/>
    <property type="evidence" value="ECO:0007669"/>
    <property type="project" value="InterPro"/>
</dbReference>
<dbReference type="VEuPathDB" id="VectorBase:BGLB001578"/>
<sequence length="701" mass="77928">MMASHGRLSLVLPNFGKYLSSNNPLLNCTTSYMRTGQSSARPLCLSHCGLSARNISTTTDYPEFKDLEEIKTHDDLYKFSINKPEVFWSRLARSRLTWSKDFTHVMKGDFLQGKMEWFTGGTLNASVNCIDRHLKTHGDKVALIWERDEPGTHSVYTYRKLSEMVGKIGNLLLKSGVKPGDRVAIYLPKSPTAVATMLACARIGAIHSVVFAGFSADALAGRINDAQAETVVTANQAVRGGKLIELKKMVDSAVTRCPCVKRVLVYNRTEAKVPMGKLDIDMTKATLGESTDCPVVQRASEDTLFMLYTSGSTGSPKGITHSTAGYLLYSNVTFKHVFDYRDGEKFGCVADIGWITGHSYVLYGPLSNGGTTLLFESTPVYPNAGRYWEMVERLKLDHIYLAPTSLRLLLKSGDEFVKKYDRSSLRKLGCVGEPLNHEAWEWYYNVVGERRCDIIDTWWQTETGGVCISPRPSELGAEIIPGMPMRAMPGIKLGLYDSEGKEVKGETGEGALCICQPWPGMARTIYNDHDRFLKTYLKPVPGVYYTGDGAHRHKGGYYQITGRMDDVLNVSGHRLGTAEIEDAMDDHPDVAESAVVGFPHDIKGEGIYAYVVLKDGRTLTKKELEKQLKALIKSKIGGLALPEIILFTPSLPRTRSGKIMRRILRKVASNKFDELGDTTTLSEPEVVDFIVKKHKELTEEK</sequence>
<dbReference type="InterPro" id="IPR042099">
    <property type="entry name" value="ANL_N_sf"/>
</dbReference>
<dbReference type="CDD" id="cd05966">
    <property type="entry name" value="ACS"/>
    <property type="match status" value="1"/>
</dbReference>
<dbReference type="SUPFAM" id="SSF56801">
    <property type="entry name" value="Acetyl-CoA synthetase-like"/>
    <property type="match status" value="1"/>
</dbReference>
<evidence type="ECO:0000259" key="6">
    <source>
        <dbReference type="Pfam" id="PF00501"/>
    </source>
</evidence>
<evidence type="ECO:0000256" key="1">
    <source>
        <dbReference type="ARBA" id="ARBA00006432"/>
    </source>
</evidence>
<accession>A0A2C9JEW1</accession>
<dbReference type="EC" id="6.2.1.1" evidence="5"/>
<proteinExistence type="inferred from homology"/>
<dbReference type="Pfam" id="PF00501">
    <property type="entry name" value="AMP-binding"/>
    <property type="match status" value="1"/>
</dbReference>
<dbReference type="InterPro" id="IPR011904">
    <property type="entry name" value="Ac_CoA_lig"/>
</dbReference>
<dbReference type="STRING" id="6526.A0A2C9JEW1"/>
<organism evidence="9 10">
    <name type="scientific">Biomphalaria glabrata</name>
    <name type="common">Bloodfluke planorb</name>
    <name type="synonym">Freshwater snail</name>
    <dbReference type="NCBI Taxonomy" id="6526"/>
    <lineage>
        <taxon>Eukaryota</taxon>
        <taxon>Metazoa</taxon>
        <taxon>Spiralia</taxon>
        <taxon>Lophotrochozoa</taxon>
        <taxon>Mollusca</taxon>
        <taxon>Gastropoda</taxon>
        <taxon>Heterobranchia</taxon>
        <taxon>Euthyneura</taxon>
        <taxon>Panpulmonata</taxon>
        <taxon>Hygrophila</taxon>
        <taxon>Lymnaeoidea</taxon>
        <taxon>Planorbidae</taxon>
        <taxon>Biomphalaria</taxon>
    </lineage>
</organism>
<dbReference type="Pfam" id="PF13193">
    <property type="entry name" value="AMP-binding_C"/>
    <property type="match status" value="1"/>
</dbReference>
<dbReference type="NCBIfam" id="NF001208">
    <property type="entry name" value="PRK00174.1"/>
    <property type="match status" value="1"/>
</dbReference>
<dbReference type="AlphaFoldDB" id="A0A2C9JEW1"/>
<keyword evidence="4 5" id="KW-0067">ATP-binding</keyword>
<dbReference type="PANTHER" id="PTHR24095">
    <property type="entry name" value="ACETYL-COENZYME A SYNTHETASE"/>
    <property type="match status" value="1"/>
</dbReference>
<dbReference type="RefSeq" id="XP_013067065.2">
    <property type="nucleotide sequence ID" value="XM_013211611.2"/>
</dbReference>
<dbReference type="Proteomes" id="UP000076420">
    <property type="component" value="Unassembled WGS sequence"/>
</dbReference>
<gene>
    <name evidence="9" type="primary">106055383</name>
</gene>
<reference evidence="9" key="1">
    <citation type="submission" date="2020-05" db="UniProtKB">
        <authorList>
            <consortium name="EnsemblMetazoa"/>
        </authorList>
    </citation>
    <scope>IDENTIFICATION</scope>
    <source>
        <strain evidence="9">BB02</strain>
    </source>
</reference>
<evidence type="ECO:0000256" key="3">
    <source>
        <dbReference type="ARBA" id="ARBA00022741"/>
    </source>
</evidence>
<dbReference type="GO" id="GO:0005739">
    <property type="term" value="C:mitochondrion"/>
    <property type="evidence" value="ECO:0007669"/>
    <property type="project" value="TreeGrafter"/>
</dbReference>
<name>A0A2C9JEW1_BIOGL</name>
<protein>
    <recommendedName>
        <fullName evidence="5">Acetyl-coenzyme A synthetase</fullName>
        <ecNumber evidence="5">6.2.1.1</ecNumber>
    </recommendedName>
</protein>
<dbReference type="VEuPathDB" id="VectorBase:BGLAX_034580"/>
<evidence type="ECO:0000259" key="7">
    <source>
        <dbReference type="Pfam" id="PF13193"/>
    </source>
</evidence>
<feature type="domain" description="AMP-binding enzyme C-terminal" evidence="7">
    <location>
        <begin position="579"/>
        <end position="658"/>
    </location>
</feature>
<evidence type="ECO:0000256" key="5">
    <source>
        <dbReference type="RuleBase" id="RU361147"/>
    </source>
</evidence>
<dbReference type="PANTHER" id="PTHR24095:SF14">
    <property type="entry name" value="ACETYL-COENZYME A SYNTHETASE 1"/>
    <property type="match status" value="1"/>
</dbReference>
<dbReference type="NCBIfam" id="TIGR02188">
    <property type="entry name" value="Ac_CoA_lig_AcsA"/>
    <property type="match status" value="1"/>
</dbReference>
<keyword evidence="2 5" id="KW-0436">Ligase</keyword>
<keyword evidence="3 5" id="KW-0547">Nucleotide-binding</keyword>